<feature type="transmembrane region" description="Helical" evidence="1">
    <location>
        <begin position="146"/>
        <end position="169"/>
    </location>
</feature>
<evidence type="ECO:0000256" key="1">
    <source>
        <dbReference type="SAM" id="Phobius"/>
    </source>
</evidence>
<accession>A0A813KH44</accession>
<evidence type="ECO:0000313" key="3">
    <source>
        <dbReference type="EMBL" id="CAE8704702.1"/>
    </source>
</evidence>
<dbReference type="EMBL" id="CAJNNV010007382">
    <property type="protein sequence ID" value="CAE8594864.1"/>
    <property type="molecule type" value="Genomic_DNA"/>
</dbReference>
<evidence type="ECO:0000313" key="5">
    <source>
        <dbReference type="Proteomes" id="UP000654075"/>
    </source>
</evidence>
<evidence type="ECO:0000313" key="4">
    <source>
        <dbReference type="Proteomes" id="UP000626109"/>
    </source>
</evidence>
<comment type="caution">
    <text evidence="3">The sequence shown here is derived from an EMBL/GenBank/DDBJ whole genome shotgun (WGS) entry which is preliminary data.</text>
</comment>
<dbReference type="OrthoDB" id="423534at2759"/>
<feature type="transmembrane region" description="Helical" evidence="1">
    <location>
        <begin position="76"/>
        <end position="92"/>
    </location>
</feature>
<feature type="transmembrane region" description="Helical" evidence="1">
    <location>
        <begin position="42"/>
        <end position="64"/>
    </location>
</feature>
<protein>
    <submittedName>
        <fullName evidence="3">Uncharacterized protein</fullName>
    </submittedName>
</protein>
<dbReference type="AlphaFoldDB" id="A0A813KH44"/>
<keyword evidence="1" id="KW-1133">Transmembrane helix</keyword>
<gene>
    <name evidence="2" type="ORF">PGLA1383_LOCUS13387</name>
    <name evidence="3" type="ORF">PGLA2088_LOCUS33328</name>
</gene>
<proteinExistence type="predicted"/>
<dbReference type="Proteomes" id="UP000626109">
    <property type="component" value="Unassembled WGS sequence"/>
</dbReference>
<evidence type="ECO:0000313" key="2">
    <source>
        <dbReference type="EMBL" id="CAE8594864.1"/>
    </source>
</evidence>
<feature type="transmembrane region" description="Helical" evidence="1">
    <location>
        <begin position="112"/>
        <end position="131"/>
    </location>
</feature>
<dbReference type="EMBL" id="CAJNNW010030845">
    <property type="protein sequence ID" value="CAE8704702.1"/>
    <property type="molecule type" value="Genomic_DNA"/>
</dbReference>
<organism evidence="3 4">
    <name type="scientific">Polarella glacialis</name>
    <name type="common">Dinoflagellate</name>
    <dbReference type="NCBI Taxonomy" id="89957"/>
    <lineage>
        <taxon>Eukaryota</taxon>
        <taxon>Sar</taxon>
        <taxon>Alveolata</taxon>
        <taxon>Dinophyceae</taxon>
        <taxon>Suessiales</taxon>
        <taxon>Suessiaceae</taxon>
        <taxon>Polarella</taxon>
    </lineage>
</organism>
<dbReference type="Proteomes" id="UP000654075">
    <property type="component" value="Unassembled WGS sequence"/>
</dbReference>
<sequence length="173" mass="18746">MSAATASDLSVQAQTTGLLAKDTAVTIAGDLRGMMSIEQGPVFLRFLGFTTSLASFGCVLFLLVNPTNLAMNPVMYVLYVYIACFALSTTLFEAKKEWIESVGPLAKYQEMLATHCSFMTLMGGRGLFYIFQGTLWLTFADSFGELVQIACAVALVFVGFLHLGAPLGLCHMR</sequence>
<keyword evidence="5" id="KW-1185">Reference proteome</keyword>
<name>A0A813KH44_POLGL</name>
<keyword evidence="1" id="KW-0812">Transmembrane</keyword>
<reference evidence="3" key="1">
    <citation type="submission" date="2021-02" db="EMBL/GenBank/DDBJ databases">
        <authorList>
            <person name="Dougan E. K."/>
            <person name="Rhodes N."/>
            <person name="Thang M."/>
            <person name="Chan C."/>
        </authorList>
    </citation>
    <scope>NUCLEOTIDE SEQUENCE</scope>
</reference>
<keyword evidence="1" id="KW-0472">Membrane</keyword>